<feature type="signal peptide" evidence="4">
    <location>
        <begin position="1"/>
        <end position="18"/>
    </location>
</feature>
<proteinExistence type="inferred from homology"/>
<evidence type="ECO:0000256" key="1">
    <source>
        <dbReference type="ARBA" id="ARBA00009023"/>
    </source>
</evidence>
<dbReference type="Gene3D" id="3.40.190.170">
    <property type="entry name" value="Bacterial extracellular solute-binding protein, family 7"/>
    <property type="match status" value="1"/>
</dbReference>
<dbReference type="AlphaFoldDB" id="A0A926NGW5"/>
<dbReference type="NCBIfam" id="TIGR00787">
    <property type="entry name" value="dctP"/>
    <property type="match status" value="1"/>
</dbReference>
<evidence type="ECO:0000313" key="6">
    <source>
        <dbReference type="Proteomes" id="UP000626844"/>
    </source>
</evidence>
<evidence type="ECO:0000256" key="4">
    <source>
        <dbReference type="SAM" id="SignalP"/>
    </source>
</evidence>
<accession>A0A926NGW5</accession>
<evidence type="ECO:0000256" key="3">
    <source>
        <dbReference type="ARBA" id="ARBA00022729"/>
    </source>
</evidence>
<dbReference type="Pfam" id="PF03480">
    <property type="entry name" value="DctP"/>
    <property type="match status" value="1"/>
</dbReference>
<dbReference type="GO" id="GO:0030288">
    <property type="term" value="C:outer membrane-bounded periplasmic space"/>
    <property type="evidence" value="ECO:0007669"/>
    <property type="project" value="InterPro"/>
</dbReference>
<gene>
    <name evidence="5" type="ORF">IC621_06070</name>
</gene>
<sequence>MKKLFVILTAITLICVLAACGGKETSGGEASAKVEAVTFKLATPDPDDSDVTVAANELAKVVEEKSNGKIKISVHANGTLYGGDPAAAIKQLGAGSLDMLALSSSLYANFEPKYSAISIPYLFNDKEQYVSFINGDPGKKLLDSVDQLNIKALGYWPRNFRQITNSKGPIEKPEDLKGVKLRVPNNPLWVEFFKNTGAVTTPMDFSEVYNALQLGAIDGQENPLSVIKAAKMNEVQKYTTISNHMADAWVVGINSKKFNQLSEDQQKILLDAVKEVQSWKLDYDEKETEETIEFLKDHGVKVNELTSEQQQKFVDVSKQAYPEFKKLVRDDAFFEEVLKFVGKNE</sequence>
<comment type="similarity">
    <text evidence="1">Belongs to the bacterial solute-binding protein 7 family.</text>
</comment>
<dbReference type="Proteomes" id="UP000626844">
    <property type="component" value="Unassembled WGS sequence"/>
</dbReference>
<dbReference type="PROSITE" id="PS51257">
    <property type="entry name" value="PROKAR_LIPOPROTEIN"/>
    <property type="match status" value="1"/>
</dbReference>
<dbReference type="InterPro" id="IPR038404">
    <property type="entry name" value="TRAP_DctP_sf"/>
</dbReference>
<evidence type="ECO:0000313" key="5">
    <source>
        <dbReference type="EMBL" id="MBD1379793.1"/>
    </source>
</evidence>
<dbReference type="PANTHER" id="PTHR33376">
    <property type="match status" value="1"/>
</dbReference>
<dbReference type="InterPro" id="IPR004682">
    <property type="entry name" value="TRAP_DctP"/>
</dbReference>
<dbReference type="NCBIfam" id="NF037995">
    <property type="entry name" value="TRAP_S1"/>
    <property type="match status" value="1"/>
</dbReference>
<dbReference type="SUPFAM" id="SSF53850">
    <property type="entry name" value="Periplasmic binding protein-like II"/>
    <property type="match status" value="1"/>
</dbReference>
<keyword evidence="3 4" id="KW-0732">Signal</keyword>
<keyword evidence="2" id="KW-0813">Transport</keyword>
<comment type="caution">
    <text evidence="5">The sequence shown here is derived from an EMBL/GenBank/DDBJ whole genome shotgun (WGS) entry which is preliminary data.</text>
</comment>
<dbReference type="EMBL" id="JACXAI010000005">
    <property type="protein sequence ID" value="MBD1379793.1"/>
    <property type="molecule type" value="Genomic_DNA"/>
</dbReference>
<dbReference type="RefSeq" id="WP_191156744.1">
    <property type="nucleotide sequence ID" value="NZ_JACXAI010000005.1"/>
</dbReference>
<organism evidence="5 6">
    <name type="scientific">Metabacillus arenae</name>
    <dbReference type="NCBI Taxonomy" id="2771434"/>
    <lineage>
        <taxon>Bacteria</taxon>
        <taxon>Bacillati</taxon>
        <taxon>Bacillota</taxon>
        <taxon>Bacilli</taxon>
        <taxon>Bacillales</taxon>
        <taxon>Bacillaceae</taxon>
        <taxon>Metabacillus</taxon>
    </lineage>
</organism>
<evidence type="ECO:0000256" key="2">
    <source>
        <dbReference type="ARBA" id="ARBA00022448"/>
    </source>
</evidence>
<reference evidence="5" key="1">
    <citation type="submission" date="2020-09" db="EMBL/GenBank/DDBJ databases">
        <title>A novel bacterium of genus Bacillus, isolated from South China Sea.</title>
        <authorList>
            <person name="Huang H."/>
            <person name="Mo K."/>
            <person name="Hu Y."/>
        </authorList>
    </citation>
    <scope>NUCLEOTIDE SEQUENCE</scope>
    <source>
        <strain evidence="5">IB182487</strain>
    </source>
</reference>
<dbReference type="PIRSF" id="PIRSF006470">
    <property type="entry name" value="DctB"/>
    <property type="match status" value="1"/>
</dbReference>
<name>A0A926NGW5_9BACI</name>
<dbReference type="PANTHER" id="PTHR33376:SF7">
    <property type="entry name" value="C4-DICARBOXYLATE-BINDING PROTEIN DCTB"/>
    <property type="match status" value="1"/>
</dbReference>
<dbReference type="GO" id="GO:0055085">
    <property type="term" value="P:transmembrane transport"/>
    <property type="evidence" value="ECO:0007669"/>
    <property type="project" value="InterPro"/>
</dbReference>
<dbReference type="InterPro" id="IPR018389">
    <property type="entry name" value="DctP_fam"/>
</dbReference>
<protein>
    <submittedName>
        <fullName evidence="5">DctP family TRAP transporter solute-binding subunit</fullName>
    </submittedName>
</protein>
<keyword evidence="6" id="KW-1185">Reference proteome</keyword>
<feature type="chain" id="PRO_5039542184" evidence="4">
    <location>
        <begin position="19"/>
        <end position="345"/>
    </location>
</feature>